<evidence type="ECO:0000256" key="3">
    <source>
        <dbReference type="ARBA" id="ARBA00023212"/>
    </source>
</evidence>
<evidence type="ECO:0000256" key="6">
    <source>
        <dbReference type="SAM" id="MobiDB-lite"/>
    </source>
</evidence>
<dbReference type="Proteomes" id="UP000694915">
    <property type="component" value="Linkage group LG7_11"/>
</dbReference>
<dbReference type="GeneID" id="101984879"/>
<evidence type="ECO:0000313" key="8">
    <source>
        <dbReference type="RefSeq" id="XP_005362706.1"/>
    </source>
</evidence>
<feature type="region of interest" description="Disordered" evidence="6">
    <location>
        <begin position="1"/>
        <end position="33"/>
    </location>
</feature>
<proteinExistence type="inferred from homology"/>
<gene>
    <name evidence="8" type="primary">LG7_11H4orf47</name>
</gene>
<organism evidence="7 8">
    <name type="scientific">Microtus ochrogaster</name>
    <name type="common">Prairie vole</name>
    <dbReference type="NCBI Taxonomy" id="79684"/>
    <lineage>
        <taxon>Eukaryota</taxon>
        <taxon>Metazoa</taxon>
        <taxon>Chordata</taxon>
        <taxon>Craniata</taxon>
        <taxon>Vertebrata</taxon>
        <taxon>Euteleostomi</taxon>
        <taxon>Mammalia</taxon>
        <taxon>Eutheria</taxon>
        <taxon>Euarchontoglires</taxon>
        <taxon>Glires</taxon>
        <taxon>Rodentia</taxon>
        <taxon>Myomorpha</taxon>
        <taxon>Muroidea</taxon>
        <taxon>Cricetidae</taxon>
        <taxon>Arvicolinae</taxon>
        <taxon>Microtus</taxon>
    </lineage>
</organism>
<dbReference type="InterPro" id="IPR029358">
    <property type="entry name" value="CFAP96"/>
</dbReference>
<keyword evidence="2" id="KW-0963">Cytoplasm</keyword>
<evidence type="ECO:0000256" key="1">
    <source>
        <dbReference type="ARBA" id="ARBA00004300"/>
    </source>
</evidence>
<comment type="similarity">
    <text evidence="4">Belongs to the CFAP96 family.</text>
</comment>
<accession>A0ABM0LBC0</accession>
<evidence type="ECO:0000256" key="5">
    <source>
        <dbReference type="ARBA" id="ARBA00035693"/>
    </source>
</evidence>
<evidence type="ECO:0000256" key="4">
    <source>
        <dbReference type="ARBA" id="ARBA00035656"/>
    </source>
</evidence>
<dbReference type="PANTHER" id="PTHR31144:SF1">
    <property type="entry name" value="UPF0602 PROTEIN C4ORF47"/>
    <property type="match status" value="1"/>
</dbReference>
<evidence type="ECO:0000256" key="2">
    <source>
        <dbReference type="ARBA" id="ARBA00022490"/>
    </source>
</evidence>
<protein>
    <recommendedName>
        <fullName evidence="5">Cilia-and flagella-associated protein 96</fullName>
    </recommendedName>
</protein>
<name>A0ABM0LBC0_MICOH</name>
<comment type="subcellular location">
    <subcellularLocation>
        <location evidence="1">Cytoplasm</location>
        <location evidence="1">Cytoskeleton</location>
        <location evidence="1">Microtubule organizing center</location>
        <location evidence="1">Centrosome</location>
    </subcellularLocation>
</comment>
<dbReference type="RefSeq" id="XP_005362706.1">
    <property type="nucleotide sequence ID" value="XM_005362649.3"/>
</dbReference>
<sequence>MTISCKPKSARKWRQSPQKAGPRQADYNSQNASLQPSRSMFCADLCVPEATRSLLKMVSPVPSATRPNKRQWRLAELCCARLSAAVLWARASEGARSPSSPSSAVDWTSTGAVEVRSCIEVEIITLFISEGPFNEAASKNRQMLPGGSKEMSHLQAGYFEPQFARVFEGEGYVSLNQVRRRHMMAEAKKNLSKAFIPSSGEKKPSGLGSYYGTIGGPIPFFSAQIKPRDKYQPPGKNLYTNPGKKGTGYGYANVTIGKQLSHSADLYDAAKLNYKKDNEEHHRLLKGTPFKLNLHPKEYFDSNPYFLENPLPPLRREEKKETILKPFKPSSPGKKPGGMKAGTFEPYPAHSADPYVVKLGKVIPGKGEKVFHPPNGPKSRPMESIMALNVRRALNVKNYKTASADILGKQLVF</sequence>
<evidence type="ECO:0000313" key="7">
    <source>
        <dbReference type="Proteomes" id="UP000694915"/>
    </source>
</evidence>
<keyword evidence="7" id="KW-1185">Reference proteome</keyword>
<keyword evidence="3" id="KW-0206">Cytoskeleton</keyword>
<reference evidence="8" key="1">
    <citation type="submission" date="2025-08" db="UniProtKB">
        <authorList>
            <consortium name="RefSeq"/>
        </authorList>
    </citation>
    <scope>IDENTIFICATION</scope>
</reference>
<dbReference type="Pfam" id="PF15239">
    <property type="entry name" value="CFAP96-like"/>
    <property type="match status" value="1"/>
</dbReference>
<dbReference type="PANTHER" id="PTHR31144">
    <property type="entry name" value="UPF0602 PROTEIN C4ORF47"/>
    <property type="match status" value="1"/>
</dbReference>